<dbReference type="PANTHER" id="PTHR42929">
    <property type="entry name" value="INNER MEMBRANE ABC TRANSPORTER PERMEASE PROTEIN YDCU-RELATED-RELATED"/>
    <property type="match status" value="1"/>
</dbReference>
<dbReference type="PROSITE" id="PS50928">
    <property type="entry name" value="ABC_TM1"/>
    <property type="match status" value="1"/>
</dbReference>
<name>A0ABR4R6C7_9BORD</name>
<evidence type="ECO:0000256" key="1">
    <source>
        <dbReference type="ARBA" id="ARBA00004651"/>
    </source>
</evidence>
<evidence type="ECO:0000256" key="3">
    <source>
        <dbReference type="ARBA" id="ARBA00022448"/>
    </source>
</evidence>
<evidence type="ECO:0000256" key="8">
    <source>
        <dbReference type="RuleBase" id="RU363032"/>
    </source>
</evidence>
<evidence type="ECO:0000256" key="7">
    <source>
        <dbReference type="ARBA" id="ARBA00023136"/>
    </source>
</evidence>
<keyword evidence="7 8" id="KW-0472">Membrane</keyword>
<dbReference type="Gene3D" id="1.10.3720.10">
    <property type="entry name" value="MetI-like"/>
    <property type="match status" value="1"/>
</dbReference>
<evidence type="ECO:0000313" key="11">
    <source>
        <dbReference type="Proteomes" id="UP000025748"/>
    </source>
</evidence>
<organism evidence="10 11">
    <name type="scientific">Bordetella hinzii OH87 BAL007II</name>
    <dbReference type="NCBI Taxonomy" id="1331262"/>
    <lineage>
        <taxon>Bacteria</taxon>
        <taxon>Pseudomonadati</taxon>
        <taxon>Pseudomonadota</taxon>
        <taxon>Betaproteobacteria</taxon>
        <taxon>Burkholderiales</taxon>
        <taxon>Alcaligenaceae</taxon>
        <taxon>Bordetella</taxon>
    </lineage>
</organism>
<feature type="transmembrane region" description="Helical" evidence="8">
    <location>
        <begin position="74"/>
        <end position="94"/>
    </location>
</feature>
<keyword evidence="3 8" id="KW-0813">Transport</keyword>
<feature type="transmembrane region" description="Helical" evidence="8">
    <location>
        <begin position="106"/>
        <end position="128"/>
    </location>
</feature>
<protein>
    <submittedName>
        <fullName evidence="10">ABC transporter, permease protein</fullName>
    </submittedName>
</protein>
<feature type="transmembrane region" description="Helical" evidence="8">
    <location>
        <begin position="148"/>
        <end position="177"/>
    </location>
</feature>
<feature type="transmembrane region" description="Helical" evidence="8">
    <location>
        <begin position="198"/>
        <end position="221"/>
    </location>
</feature>
<feature type="transmembrane region" description="Helical" evidence="8">
    <location>
        <begin position="254"/>
        <end position="275"/>
    </location>
</feature>
<keyword evidence="4" id="KW-1003">Cell membrane</keyword>
<comment type="caution">
    <text evidence="10">The sequence shown here is derived from an EMBL/GenBank/DDBJ whole genome shotgun (WGS) entry which is preliminary data.</text>
</comment>
<feature type="transmembrane region" description="Helical" evidence="8">
    <location>
        <begin position="21"/>
        <end position="38"/>
    </location>
</feature>
<reference evidence="10 11" key="1">
    <citation type="submission" date="2014-03" db="EMBL/GenBank/DDBJ databases">
        <title>Genome sequence of Bordetella hinzii.</title>
        <authorList>
            <person name="Register K."/>
            <person name="Harvill E."/>
            <person name="Goodfield L.L."/>
            <person name="Ivanov Y.V."/>
            <person name="Meyer J.A."/>
            <person name="Muse S.J."/>
            <person name="Jacobs N."/>
            <person name="Bendor L."/>
            <person name="Smallridge W.E."/>
            <person name="Brinkac L.M."/>
            <person name="Sanka R."/>
            <person name="Kim M."/>
            <person name="Losada L."/>
        </authorList>
    </citation>
    <scope>NUCLEOTIDE SEQUENCE [LARGE SCALE GENOMIC DNA]</scope>
    <source>
        <strain evidence="10 11">OH87 BAL007II</strain>
    </source>
</reference>
<dbReference type="InterPro" id="IPR000515">
    <property type="entry name" value="MetI-like"/>
</dbReference>
<evidence type="ECO:0000256" key="2">
    <source>
        <dbReference type="ARBA" id="ARBA00007069"/>
    </source>
</evidence>
<dbReference type="PANTHER" id="PTHR42929:SF5">
    <property type="entry name" value="ABC TRANSPORTER PERMEASE PROTEIN"/>
    <property type="match status" value="1"/>
</dbReference>
<sequence>MDLPMDARNTLKGWLISPASFVALCICVALATVLQYSLRTFIPGSLDVGGLTLANFSGLTKPIYLDAFVNTLRLSVETTIFSLLVAYPLAYALVRVRNRFIKSFVLIVSITPLFLGEIVRTYSWIIVLGNNGFINTMLRKLGLIDQPLTLMFSHLGVLVALVHVTIPVVVLMLATAISHIDRDYEKAAESLGAGPVRTFVTVTLPLSMPGILASITTSFAWTFSAFATPQMIGGGRVPTVSTLVYQLGFSSMNFPLAASLSVVGLGLTAIALMLLGRVTRRLKVIGGH</sequence>
<dbReference type="SUPFAM" id="SSF161098">
    <property type="entry name" value="MetI-like"/>
    <property type="match status" value="1"/>
</dbReference>
<evidence type="ECO:0000256" key="4">
    <source>
        <dbReference type="ARBA" id="ARBA00022475"/>
    </source>
</evidence>
<keyword evidence="6 8" id="KW-1133">Transmembrane helix</keyword>
<dbReference type="InterPro" id="IPR035906">
    <property type="entry name" value="MetI-like_sf"/>
</dbReference>
<keyword evidence="11" id="KW-1185">Reference proteome</keyword>
<dbReference type="Proteomes" id="UP000025748">
    <property type="component" value="Unassembled WGS sequence"/>
</dbReference>
<dbReference type="Pfam" id="PF00528">
    <property type="entry name" value="BPD_transp_1"/>
    <property type="match status" value="1"/>
</dbReference>
<dbReference type="EMBL" id="JHEM01000001">
    <property type="protein sequence ID" value="KCB26566.1"/>
    <property type="molecule type" value="Genomic_DNA"/>
</dbReference>
<proteinExistence type="inferred from homology"/>
<evidence type="ECO:0000256" key="6">
    <source>
        <dbReference type="ARBA" id="ARBA00022989"/>
    </source>
</evidence>
<gene>
    <name evidence="10" type="ORF">L544_2988</name>
</gene>
<comment type="similarity">
    <text evidence="2">Belongs to the binding-protein-dependent transport system permease family. CysTW subfamily.</text>
</comment>
<dbReference type="CDD" id="cd06261">
    <property type="entry name" value="TM_PBP2"/>
    <property type="match status" value="1"/>
</dbReference>
<keyword evidence="5 8" id="KW-0812">Transmembrane</keyword>
<accession>A0ABR4R6C7</accession>
<comment type="subcellular location">
    <subcellularLocation>
        <location evidence="1 8">Cell membrane</location>
        <topology evidence="1 8">Multi-pass membrane protein</topology>
    </subcellularLocation>
</comment>
<evidence type="ECO:0000313" key="10">
    <source>
        <dbReference type="EMBL" id="KCB26566.1"/>
    </source>
</evidence>
<evidence type="ECO:0000259" key="9">
    <source>
        <dbReference type="PROSITE" id="PS50928"/>
    </source>
</evidence>
<feature type="domain" description="ABC transmembrane type-1" evidence="9">
    <location>
        <begin position="68"/>
        <end position="275"/>
    </location>
</feature>
<evidence type="ECO:0000256" key="5">
    <source>
        <dbReference type="ARBA" id="ARBA00022692"/>
    </source>
</evidence>